<comment type="caution">
    <text evidence="1">The sequence shown here is derived from an EMBL/GenBank/DDBJ whole genome shotgun (WGS) entry which is preliminary data.</text>
</comment>
<evidence type="ECO:0000313" key="1">
    <source>
        <dbReference type="EMBL" id="KKN69117.1"/>
    </source>
</evidence>
<name>A0A0F9T2P7_9ZZZZ</name>
<dbReference type="EMBL" id="LAZR01000432">
    <property type="protein sequence ID" value="KKN69117.1"/>
    <property type="molecule type" value="Genomic_DNA"/>
</dbReference>
<protein>
    <submittedName>
        <fullName evidence="1">Uncharacterized protein</fullName>
    </submittedName>
</protein>
<proteinExistence type="predicted"/>
<gene>
    <name evidence="1" type="ORF">LCGC14_0444060</name>
</gene>
<reference evidence="1" key="1">
    <citation type="journal article" date="2015" name="Nature">
        <title>Complex archaea that bridge the gap between prokaryotes and eukaryotes.</title>
        <authorList>
            <person name="Spang A."/>
            <person name="Saw J.H."/>
            <person name="Jorgensen S.L."/>
            <person name="Zaremba-Niedzwiedzka K."/>
            <person name="Martijn J."/>
            <person name="Lind A.E."/>
            <person name="van Eijk R."/>
            <person name="Schleper C."/>
            <person name="Guy L."/>
            <person name="Ettema T.J."/>
        </authorList>
    </citation>
    <scope>NUCLEOTIDE SEQUENCE</scope>
</reference>
<dbReference type="AlphaFoldDB" id="A0A0F9T2P7"/>
<organism evidence="1">
    <name type="scientific">marine sediment metagenome</name>
    <dbReference type="NCBI Taxonomy" id="412755"/>
    <lineage>
        <taxon>unclassified sequences</taxon>
        <taxon>metagenomes</taxon>
        <taxon>ecological metagenomes</taxon>
    </lineage>
</organism>
<accession>A0A0F9T2P7</accession>
<sequence>MIGWNPDKAANKMIADLIEVVDLYEARYEIERCPGCHSGAQCENDCWIRALMKKAKAKVA</sequence>